<feature type="domain" description="3-oxo-5-alpha-steroid 4-dehydrogenase C-terminal" evidence="8">
    <location>
        <begin position="196"/>
        <end position="304"/>
    </location>
</feature>
<sequence length="304" mass="33035">MRVGAALHRRPHHSRCNRDCRQEPPPPPPMASLLSSLTFPPPPSILTNVISVASVATLAYTGVSEATGGSHLQYSKFRDASAAPGKLLDALGISGRQVSSRAGMASLYTPALIAALAAFGIPGVVSGTPRVAPVAAALGVHFLKRVLEVLFLHRFSGYVTIDSLIPITTSYFTNTVFTIYAQYLTQGMPEPPIDLRYPGYILFLVGISGNFYHHVLLSNLRKKGEKGYKIPTGGLFGLVICPHYLFEIIGLFGISFIGQTLQSFAFALGSAFYLVGRSHATRKWYLSKFEDFPKEVKALIPYVF</sequence>
<comment type="caution">
    <text evidence="9">The sequence shown here is derived from an EMBL/GenBank/DDBJ whole genome shotgun (WGS) entry which is preliminary data.</text>
</comment>
<accession>A0A843U2I0</accession>
<dbReference type="AlphaFoldDB" id="A0A843U2I0"/>
<feature type="transmembrane region" description="Helical" evidence="7">
    <location>
        <begin position="252"/>
        <end position="275"/>
    </location>
</feature>
<dbReference type="PANTHER" id="PTHR10556:SF35">
    <property type="entry name" value="3-OXO-5-ALPHA-STEROID 4-DEHYDROGENASE FAMILY PROTEIN"/>
    <property type="match status" value="1"/>
</dbReference>
<dbReference type="Pfam" id="PF02544">
    <property type="entry name" value="Steroid_dh"/>
    <property type="match status" value="1"/>
</dbReference>
<dbReference type="InterPro" id="IPR001104">
    <property type="entry name" value="3-oxo-5_a-steroid_4-DH_C"/>
</dbReference>
<evidence type="ECO:0000256" key="2">
    <source>
        <dbReference type="ARBA" id="ARBA00007742"/>
    </source>
</evidence>
<keyword evidence="4 7" id="KW-1133">Transmembrane helix</keyword>
<dbReference type="InterPro" id="IPR039357">
    <property type="entry name" value="SRD5A/TECR"/>
</dbReference>
<dbReference type="GO" id="GO:0016627">
    <property type="term" value="F:oxidoreductase activity, acting on the CH-CH group of donors"/>
    <property type="evidence" value="ECO:0007669"/>
    <property type="project" value="InterPro"/>
</dbReference>
<protein>
    <recommendedName>
        <fullName evidence="8">3-oxo-5-alpha-steroid 4-dehydrogenase C-terminal domain-containing protein</fullName>
    </recommendedName>
</protein>
<dbReference type="GO" id="GO:0006629">
    <property type="term" value="P:lipid metabolic process"/>
    <property type="evidence" value="ECO:0007669"/>
    <property type="project" value="InterPro"/>
</dbReference>
<gene>
    <name evidence="9" type="ORF">Taro_006959</name>
</gene>
<keyword evidence="10" id="KW-1185">Reference proteome</keyword>
<dbReference type="PANTHER" id="PTHR10556">
    <property type="entry name" value="3-OXO-5-ALPHA-STEROID 4-DEHYDROGENASE"/>
    <property type="match status" value="1"/>
</dbReference>
<dbReference type="OrthoDB" id="5788137at2759"/>
<name>A0A843U2I0_COLES</name>
<evidence type="ECO:0000256" key="6">
    <source>
        <dbReference type="SAM" id="MobiDB-lite"/>
    </source>
</evidence>
<feature type="transmembrane region" description="Helical" evidence="7">
    <location>
        <begin position="197"/>
        <end position="216"/>
    </location>
</feature>
<dbReference type="Proteomes" id="UP000652761">
    <property type="component" value="Unassembled WGS sequence"/>
</dbReference>
<dbReference type="FunFam" id="1.20.120.1630:FF:000017">
    <property type="entry name" value="3-oxo-5-alpha-steroid 4-dehydrogenase family protein"/>
    <property type="match status" value="1"/>
</dbReference>
<evidence type="ECO:0000256" key="5">
    <source>
        <dbReference type="ARBA" id="ARBA00023136"/>
    </source>
</evidence>
<evidence type="ECO:0000256" key="4">
    <source>
        <dbReference type="ARBA" id="ARBA00022989"/>
    </source>
</evidence>
<dbReference type="EMBL" id="NMUH01000216">
    <property type="protein sequence ID" value="MQL74629.1"/>
    <property type="molecule type" value="Genomic_DNA"/>
</dbReference>
<reference evidence="9" key="1">
    <citation type="submission" date="2017-07" db="EMBL/GenBank/DDBJ databases">
        <title>Taro Niue Genome Assembly and Annotation.</title>
        <authorList>
            <person name="Atibalentja N."/>
            <person name="Keating K."/>
            <person name="Fields C.J."/>
        </authorList>
    </citation>
    <scope>NUCLEOTIDE SEQUENCE</scope>
    <source>
        <strain evidence="9">Niue_2</strain>
        <tissue evidence="9">Leaf</tissue>
    </source>
</reference>
<evidence type="ECO:0000256" key="3">
    <source>
        <dbReference type="ARBA" id="ARBA00022692"/>
    </source>
</evidence>
<organism evidence="9 10">
    <name type="scientific">Colocasia esculenta</name>
    <name type="common">Wild taro</name>
    <name type="synonym">Arum esculentum</name>
    <dbReference type="NCBI Taxonomy" id="4460"/>
    <lineage>
        <taxon>Eukaryota</taxon>
        <taxon>Viridiplantae</taxon>
        <taxon>Streptophyta</taxon>
        <taxon>Embryophyta</taxon>
        <taxon>Tracheophyta</taxon>
        <taxon>Spermatophyta</taxon>
        <taxon>Magnoliopsida</taxon>
        <taxon>Liliopsida</taxon>
        <taxon>Araceae</taxon>
        <taxon>Aroideae</taxon>
        <taxon>Colocasieae</taxon>
        <taxon>Colocasia</taxon>
    </lineage>
</organism>
<evidence type="ECO:0000256" key="7">
    <source>
        <dbReference type="SAM" id="Phobius"/>
    </source>
</evidence>
<dbReference type="Gene3D" id="1.20.120.1630">
    <property type="match status" value="1"/>
</dbReference>
<proteinExistence type="inferred from homology"/>
<comment type="similarity">
    <text evidence="2">Belongs to the steroid 5-alpha reductase family.</text>
</comment>
<keyword evidence="3 7" id="KW-0812">Transmembrane</keyword>
<evidence type="ECO:0000313" key="9">
    <source>
        <dbReference type="EMBL" id="MQL74629.1"/>
    </source>
</evidence>
<comment type="subcellular location">
    <subcellularLocation>
        <location evidence="1">Membrane</location>
        <topology evidence="1">Multi-pass membrane protein</topology>
    </subcellularLocation>
</comment>
<keyword evidence="5 7" id="KW-0472">Membrane</keyword>
<evidence type="ECO:0000259" key="8">
    <source>
        <dbReference type="Pfam" id="PF02544"/>
    </source>
</evidence>
<dbReference type="PROSITE" id="PS50244">
    <property type="entry name" value="S5A_REDUCTASE"/>
    <property type="match status" value="1"/>
</dbReference>
<feature type="transmembrane region" description="Helical" evidence="7">
    <location>
        <begin position="164"/>
        <end position="185"/>
    </location>
</feature>
<feature type="transmembrane region" description="Helical" evidence="7">
    <location>
        <begin position="228"/>
        <end position="246"/>
    </location>
</feature>
<evidence type="ECO:0000313" key="10">
    <source>
        <dbReference type="Proteomes" id="UP000652761"/>
    </source>
</evidence>
<dbReference type="GO" id="GO:0016020">
    <property type="term" value="C:membrane"/>
    <property type="evidence" value="ECO:0007669"/>
    <property type="project" value="UniProtKB-SubCell"/>
</dbReference>
<evidence type="ECO:0000256" key="1">
    <source>
        <dbReference type="ARBA" id="ARBA00004141"/>
    </source>
</evidence>
<feature type="region of interest" description="Disordered" evidence="6">
    <location>
        <begin position="1"/>
        <end position="30"/>
    </location>
</feature>